<dbReference type="InterPro" id="IPR038765">
    <property type="entry name" value="Papain-like_cys_pep_sf"/>
</dbReference>
<dbReference type="InterPro" id="IPR003323">
    <property type="entry name" value="OTU_dom"/>
</dbReference>
<dbReference type="EMBL" id="JADBGQ010000001">
    <property type="protein sequence ID" value="KAG5415522.1"/>
    <property type="molecule type" value="Genomic_DNA"/>
</dbReference>
<keyword evidence="7" id="KW-1185">Reference proteome</keyword>
<reference evidence="6 7" key="1">
    <citation type="submission" date="2021-03" db="EMBL/GenBank/DDBJ databases">
        <authorList>
            <person name="King G.J."/>
            <person name="Bancroft I."/>
            <person name="Baten A."/>
            <person name="Bloomfield J."/>
            <person name="Borpatragohain P."/>
            <person name="He Z."/>
            <person name="Irish N."/>
            <person name="Irwin J."/>
            <person name="Liu K."/>
            <person name="Mauleon R.P."/>
            <person name="Moore J."/>
            <person name="Morris R."/>
            <person name="Ostergaard L."/>
            <person name="Wang B."/>
            <person name="Wells R."/>
        </authorList>
    </citation>
    <scope>NUCLEOTIDE SEQUENCE [LARGE SCALE GENOMIC DNA]</scope>
    <source>
        <strain evidence="6">R-o-18</strain>
        <tissue evidence="6">Leaf</tissue>
    </source>
</reference>
<comment type="similarity">
    <text evidence="1">Belongs to the UDP-glycosyltransferase family.</text>
</comment>
<dbReference type="PANTHER" id="PTHR11926">
    <property type="entry name" value="GLUCOSYL/GLUCURONOSYL TRANSFERASES"/>
    <property type="match status" value="1"/>
</dbReference>
<protein>
    <recommendedName>
        <fullName evidence="5">OTU domain-containing protein</fullName>
    </recommendedName>
</protein>
<dbReference type="Proteomes" id="UP000823674">
    <property type="component" value="Chromosome A01"/>
</dbReference>
<sequence length="694" mass="78254">MKETQKPKIIFIPYPAQGHVTPMLHLASAFLSRGFSPVVMTPESIHRRISTTNDDLGITFLAISDGQERPDAPPSDFFSIERSMENIMPSQLERILLQEDVGVACVVVDLLASWAIRVADRCGVPVAGFWPVMFAAYRMIEAIPELVRTGIVSRKGFPRQPGKPLLLPEQPLLSAGDLLWLIGTPTAQKGRFKFWQRTLERAKSLRWILVNSFKNEYESEIFNQDRNPQILYVGPLHDQAATSVKTLTKSPTFWEEDRSCLGWLQEQRPNSVIYISFGSWVSPIGESKIRTLALALEASGRPFLWALNRVWQEGLPPGFVHRVTIAKNQGRIVPWAPQTEVLKNDSVGCFVTHCGWNSTMEAVASYRRLVCYPVAGDQFVNCKYIVDVWKIGVRMSGFGEREVGDGLRKVMEDEEIGERLKKLRDKAMGNEARLYSDKMFTLFKDEIKIQSTMDYEHNTNPFARASGSGSASASSSSSFSSSVADTDDDQTIARMLAEEESLRREGMLGKRLSHLDSIPHTPRINTKIPDINDATLDHDLLSVRLATYGLAELQMEGDGNCQFRALADQLFGNPDYHKHVRKHIVKQLKQQRKLYEGYVPMKYRHYTRKMKKPGEWGDHVTLQAAADRPRSAYSHHFGNNPTSRYFLITRTLFVRLGLASGAKCITILYTLVEMFPQENLGGSTGSSRTGSRFV</sequence>
<feature type="region of interest" description="Disordered" evidence="4">
    <location>
        <begin position="464"/>
        <end position="486"/>
    </location>
</feature>
<evidence type="ECO:0000256" key="2">
    <source>
        <dbReference type="ARBA" id="ARBA00022676"/>
    </source>
</evidence>
<dbReference type="Gene3D" id="3.90.70.80">
    <property type="match status" value="1"/>
</dbReference>
<feature type="compositionally biased region" description="Low complexity" evidence="4">
    <location>
        <begin position="464"/>
        <end position="482"/>
    </location>
</feature>
<evidence type="ECO:0000256" key="3">
    <source>
        <dbReference type="ARBA" id="ARBA00022679"/>
    </source>
</evidence>
<dbReference type="Gene3D" id="3.40.50.2000">
    <property type="entry name" value="Glycogen Phosphorylase B"/>
    <property type="match status" value="2"/>
</dbReference>
<dbReference type="CDD" id="cd22751">
    <property type="entry name" value="OTU_plant_OTU9-like"/>
    <property type="match status" value="1"/>
</dbReference>
<proteinExistence type="inferred from homology"/>
<evidence type="ECO:0000313" key="6">
    <source>
        <dbReference type="EMBL" id="KAG5415522.1"/>
    </source>
</evidence>
<dbReference type="PANTHER" id="PTHR11926:SF1402">
    <property type="entry name" value="GLYCOSYLTRANSFERASE"/>
    <property type="match status" value="1"/>
</dbReference>
<evidence type="ECO:0000256" key="1">
    <source>
        <dbReference type="ARBA" id="ARBA00009995"/>
    </source>
</evidence>
<dbReference type="SUPFAM" id="SSF54001">
    <property type="entry name" value="Cysteine proteinases"/>
    <property type="match status" value="1"/>
</dbReference>
<dbReference type="InterPro" id="IPR002213">
    <property type="entry name" value="UDP_glucos_trans"/>
</dbReference>
<organism evidence="6 7">
    <name type="scientific">Brassica rapa subsp. trilocularis</name>
    <dbReference type="NCBI Taxonomy" id="1813537"/>
    <lineage>
        <taxon>Eukaryota</taxon>
        <taxon>Viridiplantae</taxon>
        <taxon>Streptophyta</taxon>
        <taxon>Embryophyta</taxon>
        <taxon>Tracheophyta</taxon>
        <taxon>Spermatophyta</taxon>
        <taxon>Magnoliopsida</taxon>
        <taxon>eudicotyledons</taxon>
        <taxon>Gunneridae</taxon>
        <taxon>Pentapetalae</taxon>
        <taxon>rosids</taxon>
        <taxon>malvids</taxon>
        <taxon>Brassicales</taxon>
        <taxon>Brassicaceae</taxon>
        <taxon>Brassiceae</taxon>
        <taxon>Brassica</taxon>
    </lineage>
</organism>
<feature type="domain" description="OTU" evidence="5">
    <location>
        <begin position="550"/>
        <end position="671"/>
    </location>
</feature>
<dbReference type="Pfam" id="PF02338">
    <property type="entry name" value="OTU"/>
    <property type="match status" value="1"/>
</dbReference>
<evidence type="ECO:0000259" key="5">
    <source>
        <dbReference type="PROSITE" id="PS50802"/>
    </source>
</evidence>
<dbReference type="PROSITE" id="PS00375">
    <property type="entry name" value="UDPGT"/>
    <property type="match status" value="1"/>
</dbReference>
<gene>
    <name evidence="6" type="primary">A01p044250.1_BraROA</name>
    <name evidence="6" type="ORF">IGI04_003089</name>
</gene>
<name>A0ABQ7NXE9_BRACM</name>
<dbReference type="InterPro" id="IPR035595">
    <property type="entry name" value="UDP_glycos_trans_CS"/>
</dbReference>
<dbReference type="SUPFAM" id="SSF53756">
    <property type="entry name" value="UDP-Glycosyltransferase/glycogen phosphorylase"/>
    <property type="match status" value="1"/>
</dbReference>
<comment type="caution">
    <text evidence="6">The sequence shown here is derived from an EMBL/GenBank/DDBJ whole genome shotgun (WGS) entry which is preliminary data.</text>
</comment>
<dbReference type="Pfam" id="PF00201">
    <property type="entry name" value="UDPGT"/>
    <property type="match status" value="1"/>
</dbReference>
<dbReference type="CDD" id="cd03784">
    <property type="entry name" value="GT1_Gtf-like"/>
    <property type="match status" value="1"/>
</dbReference>
<keyword evidence="2" id="KW-0328">Glycosyltransferase</keyword>
<evidence type="ECO:0000313" key="7">
    <source>
        <dbReference type="Proteomes" id="UP000823674"/>
    </source>
</evidence>
<dbReference type="PROSITE" id="PS50802">
    <property type="entry name" value="OTU"/>
    <property type="match status" value="1"/>
</dbReference>
<evidence type="ECO:0000256" key="4">
    <source>
        <dbReference type="SAM" id="MobiDB-lite"/>
    </source>
</evidence>
<keyword evidence="3" id="KW-0808">Transferase</keyword>
<accession>A0ABQ7NXE9</accession>